<sequence length="121" mass="13244">MSRQRGMVMIISLVFLLVMSLLVAAMLLVTQLSHKTSVAGQQQLVLGQAALQQHMTMLQAAADTANLNGQVMSVCPAQYAAWSDGTLQCELLQLDSESYSANRHFYAAYSSLLLKQQLLPE</sequence>
<keyword evidence="2" id="KW-1185">Reference proteome</keyword>
<dbReference type="AlphaFoldDB" id="A0A7Y5AMP9"/>
<dbReference type="Proteomes" id="UP000523161">
    <property type="component" value="Unassembled WGS sequence"/>
</dbReference>
<gene>
    <name evidence="1" type="ORF">HRH59_01395</name>
</gene>
<dbReference type="EMBL" id="JABSOD010000001">
    <property type="protein sequence ID" value="NRQ41232.1"/>
    <property type="molecule type" value="Genomic_DNA"/>
</dbReference>
<protein>
    <submittedName>
        <fullName evidence="1">Type II secretion system protein</fullName>
    </submittedName>
</protein>
<evidence type="ECO:0000313" key="2">
    <source>
        <dbReference type="Proteomes" id="UP000523161"/>
    </source>
</evidence>
<evidence type="ECO:0000313" key="1">
    <source>
        <dbReference type="EMBL" id="NRQ41232.1"/>
    </source>
</evidence>
<accession>A0A7Y5AMP9</accession>
<organism evidence="1 2">
    <name type="scientific">Rheinheimera lutimaris</name>
    <dbReference type="NCBI Taxonomy" id="2740584"/>
    <lineage>
        <taxon>Bacteria</taxon>
        <taxon>Pseudomonadati</taxon>
        <taxon>Pseudomonadota</taxon>
        <taxon>Gammaproteobacteria</taxon>
        <taxon>Chromatiales</taxon>
        <taxon>Chromatiaceae</taxon>
        <taxon>Rheinheimera</taxon>
    </lineage>
</organism>
<reference evidence="1 2" key="1">
    <citation type="submission" date="2020-06" db="EMBL/GenBank/DDBJ databases">
        <title>Rheinheimera sp. nov., a marine bacterium isolated from coastal.</title>
        <authorList>
            <person name="Yu Q."/>
            <person name="Qi Y."/>
            <person name="Pu J."/>
        </authorList>
    </citation>
    <scope>NUCLEOTIDE SEQUENCE [LARGE SCALE GENOMIC DNA]</scope>
    <source>
        <strain evidence="1 2">YQF-2</strain>
    </source>
</reference>
<dbReference type="RefSeq" id="WP_173499475.1">
    <property type="nucleotide sequence ID" value="NZ_JABSOD010000001.1"/>
</dbReference>
<comment type="caution">
    <text evidence="1">The sequence shown here is derived from an EMBL/GenBank/DDBJ whole genome shotgun (WGS) entry which is preliminary data.</text>
</comment>
<proteinExistence type="predicted"/>
<name>A0A7Y5AMP9_9GAMM</name>